<evidence type="ECO:0000256" key="2">
    <source>
        <dbReference type="SAM" id="SignalP"/>
    </source>
</evidence>
<keyword evidence="1" id="KW-0472">Membrane</keyword>
<dbReference type="EMBL" id="GDJX01023060">
    <property type="protein sequence ID" value="JAT44876.1"/>
    <property type="molecule type" value="Transcribed_RNA"/>
</dbReference>
<keyword evidence="1" id="KW-1133">Transmembrane helix</keyword>
<reference evidence="3" key="1">
    <citation type="submission" date="2015-07" db="EMBL/GenBank/DDBJ databases">
        <title>Transcriptome Assembly of Anthurium amnicola.</title>
        <authorList>
            <person name="Suzuki J."/>
        </authorList>
    </citation>
    <scope>NUCLEOTIDE SEQUENCE</scope>
</reference>
<keyword evidence="2" id="KW-0732">Signal</keyword>
<evidence type="ECO:0000313" key="3">
    <source>
        <dbReference type="EMBL" id="JAT44876.1"/>
    </source>
</evidence>
<feature type="chain" id="PRO_5008899648" evidence="2">
    <location>
        <begin position="26"/>
        <end position="123"/>
    </location>
</feature>
<dbReference type="AlphaFoldDB" id="A0A1D1XR62"/>
<name>A0A1D1XR62_9ARAE</name>
<proteinExistence type="predicted"/>
<sequence length="123" mass="14249">MYKNRLWPIMPKAITLLCMHWVSESYKHCQSEYMRLILRISWMDDACSDHPFQPPYPDLYVDALGDEALFGGLFPLYFWLWGTWAATFIYTLSLELCSRSVSFWAFELVSSIACVGLLEAGGF</sequence>
<feature type="signal peptide" evidence="2">
    <location>
        <begin position="1"/>
        <end position="25"/>
    </location>
</feature>
<feature type="transmembrane region" description="Helical" evidence="1">
    <location>
        <begin position="101"/>
        <end position="118"/>
    </location>
</feature>
<organism evidence="3">
    <name type="scientific">Anthurium amnicola</name>
    <dbReference type="NCBI Taxonomy" id="1678845"/>
    <lineage>
        <taxon>Eukaryota</taxon>
        <taxon>Viridiplantae</taxon>
        <taxon>Streptophyta</taxon>
        <taxon>Embryophyta</taxon>
        <taxon>Tracheophyta</taxon>
        <taxon>Spermatophyta</taxon>
        <taxon>Magnoliopsida</taxon>
        <taxon>Liliopsida</taxon>
        <taxon>Araceae</taxon>
        <taxon>Pothoideae</taxon>
        <taxon>Potheae</taxon>
        <taxon>Anthurium</taxon>
    </lineage>
</organism>
<gene>
    <name evidence="3" type="primary">AF_1318</name>
    <name evidence="3" type="ORF">g.127330</name>
</gene>
<accession>A0A1D1XR62</accession>
<keyword evidence="1" id="KW-0812">Transmembrane</keyword>
<evidence type="ECO:0000256" key="1">
    <source>
        <dbReference type="SAM" id="Phobius"/>
    </source>
</evidence>
<protein>
    <submittedName>
        <fullName evidence="3">Piwi protein AF_1318</fullName>
    </submittedName>
</protein>
<feature type="transmembrane region" description="Helical" evidence="1">
    <location>
        <begin position="76"/>
        <end position="94"/>
    </location>
</feature>